<keyword evidence="5 7" id="KW-1133">Transmembrane helix</keyword>
<dbReference type="InterPro" id="IPR035906">
    <property type="entry name" value="MetI-like_sf"/>
</dbReference>
<evidence type="ECO:0000256" key="6">
    <source>
        <dbReference type="ARBA" id="ARBA00023136"/>
    </source>
</evidence>
<feature type="transmembrane region" description="Helical" evidence="7">
    <location>
        <begin position="77"/>
        <end position="98"/>
    </location>
</feature>
<dbReference type="GO" id="GO:0055085">
    <property type="term" value="P:transmembrane transport"/>
    <property type="evidence" value="ECO:0007669"/>
    <property type="project" value="InterPro"/>
</dbReference>
<dbReference type="RefSeq" id="WP_146989205.1">
    <property type="nucleotide sequence ID" value="NZ_CP042392.1"/>
</dbReference>
<feature type="domain" description="ABC transmembrane type-1" evidence="8">
    <location>
        <begin position="73"/>
        <end position="287"/>
    </location>
</feature>
<organism evidence="9 10">
    <name type="scientific">Loigolactobacillus coryniformis</name>
    <dbReference type="NCBI Taxonomy" id="1610"/>
    <lineage>
        <taxon>Bacteria</taxon>
        <taxon>Bacillati</taxon>
        <taxon>Bacillota</taxon>
        <taxon>Bacilli</taxon>
        <taxon>Lactobacillales</taxon>
        <taxon>Lactobacillaceae</taxon>
        <taxon>Loigolactobacillus</taxon>
    </lineage>
</organism>
<evidence type="ECO:0000256" key="3">
    <source>
        <dbReference type="ARBA" id="ARBA00022475"/>
    </source>
</evidence>
<evidence type="ECO:0000256" key="4">
    <source>
        <dbReference type="ARBA" id="ARBA00022692"/>
    </source>
</evidence>
<feature type="transmembrane region" description="Helical" evidence="7">
    <location>
        <begin position="158"/>
        <end position="184"/>
    </location>
</feature>
<reference evidence="9 10" key="1">
    <citation type="submission" date="2019-06" db="EMBL/GenBank/DDBJ databases">
        <title>Genome analyses of bacteria isolated from kimchi.</title>
        <authorList>
            <person name="Lee S."/>
            <person name="Ahn S."/>
            <person name="Roh S."/>
        </authorList>
    </citation>
    <scope>NUCLEOTIDE SEQUENCE [LARGE SCALE GENOMIC DNA]</scope>
    <source>
        <strain evidence="9 10">CBA3616</strain>
    </source>
</reference>
<evidence type="ECO:0000256" key="2">
    <source>
        <dbReference type="ARBA" id="ARBA00022448"/>
    </source>
</evidence>
<keyword evidence="2 7" id="KW-0813">Transport</keyword>
<dbReference type="SUPFAM" id="SSF161098">
    <property type="entry name" value="MetI-like"/>
    <property type="match status" value="1"/>
</dbReference>
<evidence type="ECO:0000256" key="5">
    <source>
        <dbReference type="ARBA" id="ARBA00022989"/>
    </source>
</evidence>
<keyword evidence="6 7" id="KW-0472">Membrane</keyword>
<name>A0A5B8TMF4_9LACO</name>
<feature type="transmembrane region" description="Helical" evidence="7">
    <location>
        <begin position="110"/>
        <end position="131"/>
    </location>
</feature>
<keyword evidence="3" id="KW-1003">Cell membrane</keyword>
<dbReference type="InterPro" id="IPR000515">
    <property type="entry name" value="MetI-like"/>
</dbReference>
<dbReference type="PROSITE" id="PS50928">
    <property type="entry name" value="ABC_TM1"/>
    <property type="match status" value="1"/>
</dbReference>
<dbReference type="PANTHER" id="PTHR30193:SF37">
    <property type="entry name" value="INNER MEMBRANE ABC TRANSPORTER PERMEASE PROTEIN YCJO"/>
    <property type="match status" value="1"/>
</dbReference>
<comment type="subcellular location">
    <subcellularLocation>
        <location evidence="1 7">Cell membrane</location>
        <topology evidence="1 7">Multi-pass membrane protein</topology>
    </subcellularLocation>
</comment>
<keyword evidence="4 7" id="KW-0812">Transmembrane</keyword>
<dbReference type="InterPro" id="IPR051393">
    <property type="entry name" value="ABC_transporter_permease"/>
</dbReference>
<feature type="transmembrane region" description="Helical" evidence="7">
    <location>
        <begin position="205"/>
        <end position="229"/>
    </location>
</feature>
<protein>
    <submittedName>
        <fullName evidence="9">Sugar ABC transporter permease</fullName>
    </submittedName>
</protein>
<comment type="similarity">
    <text evidence="7">Belongs to the binding-protein-dependent transport system permease family.</text>
</comment>
<dbReference type="EMBL" id="CP042392">
    <property type="protein sequence ID" value="QEA53054.1"/>
    <property type="molecule type" value="Genomic_DNA"/>
</dbReference>
<evidence type="ECO:0000256" key="7">
    <source>
        <dbReference type="RuleBase" id="RU363032"/>
    </source>
</evidence>
<dbReference type="CDD" id="cd06261">
    <property type="entry name" value="TM_PBP2"/>
    <property type="match status" value="1"/>
</dbReference>
<dbReference type="Proteomes" id="UP000321772">
    <property type="component" value="Chromosome"/>
</dbReference>
<dbReference type="GO" id="GO:0005886">
    <property type="term" value="C:plasma membrane"/>
    <property type="evidence" value="ECO:0007669"/>
    <property type="project" value="UniProtKB-SubCell"/>
</dbReference>
<evidence type="ECO:0000313" key="9">
    <source>
        <dbReference type="EMBL" id="QEA53054.1"/>
    </source>
</evidence>
<evidence type="ECO:0000256" key="1">
    <source>
        <dbReference type="ARBA" id="ARBA00004651"/>
    </source>
</evidence>
<accession>A0A5B8TMF4</accession>
<dbReference type="AlphaFoldDB" id="A0A5B8TMF4"/>
<dbReference type="PANTHER" id="PTHR30193">
    <property type="entry name" value="ABC TRANSPORTER PERMEASE PROTEIN"/>
    <property type="match status" value="1"/>
</dbReference>
<sequence>MINAKPTLKSTLHALLYLAPLLIITATFTVWPLLSSFLMSCYTKYNYFTNKVSALGGANFTYLWCDPDFHLAVRNTLILVIGVVPLTVLLALGAALLLNRIHWLAGFFRAIYFLSFVTSTVAIALVSNWIFHRDNGLLNLLLSRSDITPIDWLNDPRYSLLALIIVCIWRGLGFNVILFLAGLNNIDQRYYRAASIDGANAGQQLLNITLPLLTPTTVLITINTIIANFKVFDQVYALFHGSAGPANADLTMMYYLYQKFYVEHQYPVAAASGVVLFLFIASLTAISFWYFRRRTLHLGGDHH</sequence>
<feature type="transmembrane region" description="Helical" evidence="7">
    <location>
        <begin position="12"/>
        <end position="34"/>
    </location>
</feature>
<dbReference type="Gene3D" id="1.10.3720.10">
    <property type="entry name" value="MetI-like"/>
    <property type="match status" value="1"/>
</dbReference>
<evidence type="ECO:0000313" key="10">
    <source>
        <dbReference type="Proteomes" id="UP000321772"/>
    </source>
</evidence>
<dbReference type="Pfam" id="PF00528">
    <property type="entry name" value="BPD_transp_1"/>
    <property type="match status" value="1"/>
</dbReference>
<feature type="transmembrane region" description="Helical" evidence="7">
    <location>
        <begin position="268"/>
        <end position="291"/>
    </location>
</feature>
<gene>
    <name evidence="9" type="ORF">FGL77_06910</name>
</gene>
<evidence type="ECO:0000259" key="8">
    <source>
        <dbReference type="PROSITE" id="PS50928"/>
    </source>
</evidence>
<proteinExistence type="inferred from homology"/>